<evidence type="ECO:0000256" key="10">
    <source>
        <dbReference type="SAM" id="Phobius"/>
    </source>
</evidence>
<feature type="binding site" description="axial binding residue" evidence="8">
    <location>
        <position position="460"/>
    </location>
    <ligand>
        <name>heme</name>
        <dbReference type="ChEBI" id="CHEBI:30413"/>
    </ligand>
    <ligandPart>
        <name>Fe</name>
        <dbReference type="ChEBI" id="CHEBI:18248"/>
    </ligandPart>
</feature>
<dbReference type="GO" id="GO:0016705">
    <property type="term" value="F:oxidoreductase activity, acting on paired donors, with incorporation or reduction of molecular oxygen"/>
    <property type="evidence" value="ECO:0007669"/>
    <property type="project" value="InterPro"/>
</dbReference>
<dbReference type="GO" id="GO:0020037">
    <property type="term" value="F:heme binding"/>
    <property type="evidence" value="ECO:0007669"/>
    <property type="project" value="InterPro"/>
</dbReference>
<name>A0A397V4K1_9GLOM</name>
<reference evidence="11 12" key="1">
    <citation type="submission" date="2018-06" db="EMBL/GenBank/DDBJ databases">
        <title>Comparative genomics reveals the genomic features of Rhizophagus irregularis, R. cerebriforme, R. diaphanum and Gigaspora rosea, and their symbiotic lifestyle signature.</title>
        <authorList>
            <person name="Morin E."/>
            <person name="San Clemente H."/>
            <person name="Chen E.C.H."/>
            <person name="De La Providencia I."/>
            <person name="Hainaut M."/>
            <person name="Kuo A."/>
            <person name="Kohler A."/>
            <person name="Murat C."/>
            <person name="Tang N."/>
            <person name="Roy S."/>
            <person name="Loubradou J."/>
            <person name="Henrissat B."/>
            <person name="Grigoriev I.V."/>
            <person name="Corradi N."/>
            <person name="Roux C."/>
            <person name="Martin F.M."/>
        </authorList>
    </citation>
    <scope>NUCLEOTIDE SEQUENCE [LARGE SCALE GENOMIC DNA]</scope>
    <source>
        <strain evidence="11 12">DAOM 194757</strain>
    </source>
</reference>
<dbReference type="PROSITE" id="PS00086">
    <property type="entry name" value="CYTOCHROME_P450"/>
    <property type="match status" value="1"/>
</dbReference>
<dbReference type="SUPFAM" id="SSF48264">
    <property type="entry name" value="Cytochrome P450"/>
    <property type="match status" value="1"/>
</dbReference>
<dbReference type="EMBL" id="QKWP01000614">
    <property type="protein sequence ID" value="RIB17335.1"/>
    <property type="molecule type" value="Genomic_DNA"/>
</dbReference>
<comment type="caution">
    <text evidence="11">The sequence shown here is derived from an EMBL/GenBank/DDBJ whole genome shotgun (WGS) entry which is preliminary data.</text>
</comment>
<evidence type="ECO:0000256" key="8">
    <source>
        <dbReference type="PIRSR" id="PIRSR602401-1"/>
    </source>
</evidence>
<comment type="cofactor">
    <cofactor evidence="1 8">
        <name>heme</name>
        <dbReference type="ChEBI" id="CHEBI:30413"/>
    </cofactor>
</comment>
<dbReference type="Proteomes" id="UP000266673">
    <property type="component" value="Unassembled WGS sequence"/>
</dbReference>
<dbReference type="OrthoDB" id="1470350at2759"/>
<dbReference type="InterPro" id="IPR002401">
    <property type="entry name" value="Cyt_P450_E_grp-I"/>
</dbReference>
<comment type="similarity">
    <text evidence="2 9">Belongs to the cytochrome P450 family.</text>
</comment>
<dbReference type="GO" id="GO:0005506">
    <property type="term" value="F:iron ion binding"/>
    <property type="evidence" value="ECO:0007669"/>
    <property type="project" value="InterPro"/>
</dbReference>
<evidence type="ECO:0000256" key="7">
    <source>
        <dbReference type="ARBA" id="ARBA00023033"/>
    </source>
</evidence>
<keyword evidence="7 9" id="KW-0503">Monooxygenase</keyword>
<dbReference type="PRINTS" id="PR00385">
    <property type="entry name" value="P450"/>
</dbReference>
<proteinExistence type="inferred from homology"/>
<dbReference type="CDD" id="cd11069">
    <property type="entry name" value="CYP_FUM15-like"/>
    <property type="match status" value="1"/>
</dbReference>
<dbReference type="InterPro" id="IPR036396">
    <property type="entry name" value="Cyt_P450_sf"/>
</dbReference>
<dbReference type="InterPro" id="IPR050196">
    <property type="entry name" value="Cytochrome_P450_Monoox"/>
</dbReference>
<evidence type="ECO:0000256" key="6">
    <source>
        <dbReference type="ARBA" id="ARBA00023004"/>
    </source>
</evidence>
<evidence type="ECO:0000313" key="12">
    <source>
        <dbReference type="Proteomes" id="UP000266673"/>
    </source>
</evidence>
<evidence type="ECO:0000256" key="2">
    <source>
        <dbReference type="ARBA" id="ARBA00010617"/>
    </source>
</evidence>
<keyword evidence="10" id="KW-0472">Membrane</keyword>
<dbReference type="InterPro" id="IPR017972">
    <property type="entry name" value="Cyt_P450_CS"/>
</dbReference>
<dbReference type="AlphaFoldDB" id="A0A397V4K1"/>
<evidence type="ECO:0000256" key="9">
    <source>
        <dbReference type="RuleBase" id="RU000461"/>
    </source>
</evidence>
<dbReference type="Gene3D" id="1.10.630.10">
    <property type="entry name" value="Cytochrome P450"/>
    <property type="match status" value="1"/>
</dbReference>
<sequence>MFYYLPLYILDSFSLSNLLGCGTIVLIGYFFYKFNIYPLYLSPLCKIPGPPVKNFFYGNVRVFEDSELGERLVDWEKQYGSLFRVHGFLNRTFIVTTDPKVVQNIMTTHAYDYRKSRQLPQLTDTIGEGLLLAEGNVHHRQRKMMNPAFSFANTKEIIPIVVQISHQLKEIIMNQIGDKKEERITINSLISKATLDIIGLVGFNYELNSLTTKSELAEAYDEITSTNKTYLDVLIILLSGYFPFVRKIPINSNIRFMNAIKTVGKISENLVKERKNKIAKGELKGNDLLTLIIKLNEDLPKNEKMTDDEIKYQIMTFLAAGHHTTSQSLSWSLYFLSKHPEIQDRLREELVQAFPDPNFQPTFDEIEHLKYLDSVIKEILRFIPPVSLLSRISTKDEVVNGYFIPKGSMFGISINTIHHKSSTWGEDANEFNPSRWLDPEIKSKVTNYTYLPFNTGQRSCIGIRLALLEFKIILAVLIRNFIFKEVEGHKITTVYGVVTRPVPDIDLFVSKIDV</sequence>
<protein>
    <submittedName>
        <fullName evidence="11">Cytochrome P450</fullName>
    </submittedName>
</protein>
<gene>
    <name evidence="11" type="ORF">C2G38_1441641</name>
</gene>
<keyword evidence="10" id="KW-0812">Transmembrane</keyword>
<evidence type="ECO:0000256" key="3">
    <source>
        <dbReference type="ARBA" id="ARBA00022617"/>
    </source>
</evidence>
<organism evidence="11 12">
    <name type="scientific">Gigaspora rosea</name>
    <dbReference type="NCBI Taxonomy" id="44941"/>
    <lineage>
        <taxon>Eukaryota</taxon>
        <taxon>Fungi</taxon>
        <taxon>Fungi incertae sedis</taxon>
        <taxon>Mucoromycota</taxon>
        <taxon>Glomeromycotina</taxon>
        <taxon>Glomeromycetes</taxon>
        <taxon>Diversisporales</taxon>
        <taxon>Gigasporaceae</taxon>
        <taxon>Gigaspora</taxon>
    </lineage>
</organism>
<dbReference type="PRINTS" id="PR00463">
    <property type="entry name" value="EP450I"/>
</dbReference>
<dbReference type="PANTHER" id="PTHR24291:SF50">
    <property type="entry name" value="BIFUNCTIONAL ALBAFLAVENONE MONOOXYGENASE_TERPENE SYNTHASE"/>
    <property type="match status" value="1"/>
</dbReference>
<keyword evidence="12" id="KW-1185">Reference proteome</keyword>
<dbReference type="PANTHER" id="PTHR24291">
    <property type="entry name" value="CYTOCHROME P450 FAMILY 4"/>
    <property type="match status" value="1"/>
</dbReference>
<evidence type="ECO:0000256" key="5">
    <source>
        <dbReference type="ARBA" id="ARBA00023002"/>
    </source>
</evidence>
<keyword evidence="4 8" id="KW-0479">Metal-binding</keyword>
<keyword evidence="6 8" id="KW-0408">Iron</keyword>
<accession>A0A397V4K1</accession>
<evidence type="ECO:0000256" key="4">
    <source>
        <dbReference type="ARBA" id="ARBA00022723"/>
    </source>
</evidence>
<evidence type="ECO:0000313" key="11">
    <source>
        <dbReference type="EMBL" id="RIB17335.1"/>
    </source>
</evidence>
<keyword evidence="3 8" id="KW-0349">Heme</keyword>
<dbReference type="InterPro" id="IPR001128">
    <property type="entry name" value="Cyt_P450"/>
</dbReference>
<dbReference type="Pfam" id="PF00067">
    <property type="entry name" value="p450"/>
    <property type="match status" value="1"/>
</dbReference>
<dbReference type="STRING" id="44941.A0A397V4K1"/>
<feature type="transmembrane region" description="Helical" evidence="10">
    <location>
        <begin position="12"/>
        <end position="32"/>
    </location>
</feature>
<dbReference type="GO" id="GO:0004497">
    <property type="term" value="F:monooxygenase activity"/>
    <property type="evidence" value="ECO:0007669"/>
    <property type="project" value="UniProtKB-KW"/>
</dbReference>
<keyword evidence="10" id="KW-1133">Transmembrane helix</keyword>
<dbReference type="FunFam" id="1.10.630.10:FF:000182">
    <property type="entry name" value="Cytochrome P450 3A4"/>
    <property type="match status" value="1"/>
</dbReference>
<keyword evidence="5 9" id="KW-0560">Oxidoreductase</keyword>
<evidence type="ECO:0000256" key="1">
    <source>
        <dbReference type="ARBA" id="ARBA00001971"/>
    </source>
</evidence>